<dbReference type="InterPro" id="IPR001314">
    <property type="entry name" value="Peptidase_S1A"/>
</dbReference>
<keyword evidence="7" id="KW-0865">Zymogen</keyword>
<gene>
    <name evidence="11" type="primary">CHYM1_1</name>
    <name evidence="11" type="ORF">g.11233</name>
</gene>
<evidence type="ECO:0000256" key="2">
    <source>
        <dbReference type="ARBA" id="ARBA00007664"/>
    </source>
</evidence>
<proteinExistence type="inferred from homology"/>
<dbReference type="InterPro" id="IPR018114">
    <property type="entry name" value="TRYPSIN_HIS"/>
</dbReference>
<dbReference type="PANTHER" id="PTHR24276">
    <property type="entry name" value="POLYSERASE-RELATED"/>
    <property type="match status" value="1"/>
</dbReference>
<dbReference type="InterPro" id="IPR009003">
    <property type="entry name" value="Peptidase_S1_PA"/>
</dbReference>
<dbReference type="Gene3D" id="2.40.10.10">
    <property type="entry name" value="Trypsin-like serine proteases"/>
    <property type="match status" value="2"/>
</dbReference>
<feature type="domain" description="Peptidase S1" evidence="10">
    <location>
        <begin position="36"/>
        <end position="259"/>
    </location>
</feature>
<dbReference type="InterPro" id="IPR001254">
    <property type="entry name" value="Trypsin_dom"/>
</dbReference>
<reference evidence="11" key="1">
    <citation type="submission" date="2014-11" db="EMBL/GenBank/DDBJ databases">
        <authorList>
            <person name="Geib S."/>
        </authorList>
    </citation>
    <scope>NUCLEOTIDE SEQUENCE</scope>
</reference>
<dbReference type="SUPFAM" id="SSF50494">
    <property type="entry name" value="Trypsin-like serine proteases"/>
    <property type="match status" value="1"/>
</dbReference>
<feature type="chain" id="PRO_5001982662" evidence="9">
    <location>
        <begin position="21"/>
        <end position="264"/>
    </location>
</feature>
<reference evidence="11" key="2">
    <citation type="journal article" date="2015" name="Gigascience">
        <title>Reconstructing a comprehensive transcriptome assembly of a white-pupal translocated strain of the pest fruit fly Bactrocera cucurbitae.</title>
        <authorList>
            <person name="Sim S.B."/>
            <person name="Calla B."/>
            <person name="Hall B."/>
            <person name="DeRego T."/>
            <person name="Geib S.M."/>
        </authorList>
    </citation>
    <scope>NUCLEOTIDE SEQUENCE</scope>
</reference>
<dbReference type="InterPro" id="IPR043504">
    <property type="entry name" value="Peptidase_S1_PA_chymotrypsin"/>
</dbReference>
<evidence type="ECO:0000256" key="3">
    <source>
        <dbReference type="ARBA" id="ARBA00022525"/>
    </source>
</evidence>
<dbReference type="SMART" id="SM00020">
    <property type="entry name" value="Tryp_SPc"/>
    <property type="match status" value="1"/>
</dbReference>
<name>A0A0A1WUH0_ZEUCU</name>
<evidence type="ECO:0000256" key="9">
    <source>
        <dbReference type="SAM" id="SignalP"/>
    </source>
</evidence>
<dbReference type="GO" id="GO:0005576">
    <property type="term" value="C:extracellular region"/>
    <property type="evidence" value="ECO:0007669"/>
    <property type="project" value="UniProtKB-SubCell"/>
</dbReference>
<organism evidence="11">
    <name type="scientific">Zeugodacus cucurbitae</name>
    <name type="common">Melon fruit fly</name>
    <name type="synonym">Bactrocera cucurbitae</name>
    <dbReference type="NCBI Taxonomy" id="28588"/>
    <lineage>
        <taxon>Eukaryota</taxon>
        <taxon>Metazoa</taxon>
        <taxon>Ecdysozoa</taxon>
        <taxon>Arthropoda</taxon>
        <taxon>Hexapoda</taxon>
        <taxon>Insecta</taxon>
        <taxon>Pterygota</taxon>
        <taxon>Neoptera</taxon>
        <taxon>Endopterygota</taxon>
        <taxon>Diptera</taxon>
        <taxon>Brachycera</taxon>
        <taxon>Muscomorpha</taxon>
        <taxon>Tephritoidea</taxon>
        <taxon>Tephritidae</taxon>
        <taxon>Zeugodacus</taxon>
        <taxon>Zeugodacus</taxon>
    </lineage>
</organism>
<dbReference type="FunFam" id="2.40.10.10:FF:000047">
    <property type="entry name" value="Trypsin eta"/>
    <property type="match status" value="1"/>
</dbReference>
<evidence type="ECO:0000256" key="7">
    <source>
        <dbReference type="ARBA" id="ARBA00023145"/>
    </source>
</evidence>
<evidence type="ECO:0000256" key="8">
    <source>
        <dbReference type="ARBA" id="ARBA00023157"/>
    </source>
</evidence>
<keyword evidence="3" id="KW-0964">Secreted</keyword>
<dbReference type="PRINTS" id="PR00722">
    <property type="entry name" value="CHYMOTRYPSIN"/>
</dbReference>
<dbReference type="Pfam" id="PF00089">
    <property type="entry name" value="Trypsin"/>
    <property type="match status" value="1"/>
</dbReference>
<comment type="similarity">
    <text evidence="2">Belongs to the peptidase S1 family.</text>
</comment>
<dbReference type="EMBL" id="GBXI01011593">
    <property type="protein sequence ID" value="JAD02699.1"/>
    <property type="molecule type" value="Transcribed_RNA"/>
</dbReference>
<keyword evidence="6" id="KW-0720">Serine protease</keyword>
<evidence type="ECO:0000256" key="5">
    <source>
        <dbReference type="ARBA" id="ARBA00022801"/>
    </source>
</evidence>
<dbReference type="PROSITE" id="PS00134">
    <property type="entry name" value="TRYPSIN_HIS"/>
    <property type="match status" value="1"/>
</dbReference>
<evidence type="ECO:0000256" key="6">
    <source>
        <dbReference type="ARBA" id="ARBA00022825"/>
    </source>
</evidence>
<evidence type="ECO:0000256" key="1">
    <source>
        <dbReference type="ARBA" id="ARBA00004613"/>
    </source>
</evidence>
<protein>
    <submittedName>
        <fullName evidence="11">Chymotrypsin-1</fullName>
    </submittedName>
</protein>
<keyword evidence="9" id="KW-0732">Signal</keyword>
<keyword evidence="4" id="KW-0645">Protease</keyword>
<comment type="subcellular location">
    <subcellularLocation>
        <location evidence="1">Secreted</location>
    </subcellularLocation>
</comment>
<evidence type="ECO:0000313" key="11">
    <source>
        <dbReference type="EMBL" id="JAD02699.1"/>
    </source>
</evidence>
<accession>A0A0A1WUH0</accession>
<dbReference type="InterPro" id="IPR050430">
    <property type="entry name" value="Peptidase_S1"/>
</dbReference>
<keyword evidence="8" id="KW-1015">Disulfide bond</keyword>
<feature type="signal peptide" evidence="9">
    <location>
        <begin position="1"/>
        <end position="20"/>
    </location>
</feature>
<keyword evidence="5" id="KW-0378">Hydrolase</keyword>
<evidence type="ECO:0000256" key="4">
    <source>
        <dbReference type="ARBA" id="ARBA00022670"/>
    </source>
</evidence>
<dbReference type="GO" id="GO:0004252">
    <property type="term" value="F:serine-type endopeptidase activity"/>
    <property type="evidence" value="ECO:0007669"/>
    <property type="project" value="InterPro"/>
</dbReference>
<dbReference type="PROSITE" id="PS50240">
    <property type="entry name" value="TRYPSIN_DOM"/>
    <property type="match status" value="1"/>
</dbReference>
<dbReference type="CDD" id="cd00190">
    <property type="entry name" value="Tryp_SPc"/>
    <property type="match status" value="1"/>
</dbReference>
<dbReference type="GO" id="GO:0016485">
    <property type="term" value="P:protein processing"/>
    <property type="evidence" value="ECO:0007669"/>
    <property type="project" value="UniProtKB-ARBA"/>
</dbReference>
<dbReference type="AlphaFoldDB" id="A0A0A1WUH0"/>
<sequence>MYKVAVLFVSVLALWTNCEARVIDAAPNNVPIEGRIVGGNEVVKGELPYQVSIQNTFGEHVCGGSIIAPEWILTAGHCMDWPKKYLKIVTGTVEWNKPGGEYLVDDVKIHCLYNKPMYHNDIALVRLSTPIVYDKFTQPIQLATSNTLKDGDSLLLNGWGSIRAWGNAVNKLNKVSLKYMDYQTCVKSVRNKKFVGVGHICTSTKDGKGSCSYDSGGPLVDANNVQVGIVNGGEPCALGYPDTFASVAYYHDWIVSTIEGKNAC</sequence>
<dbReference type="PANTHER" id="PTHR24276:SF96">
    <property type="entry name" value="PEPTIDASE S1 DOMAIN-CONTAINING PROTEIN"/>
    <property type="match status" value="1"/>
</dbReference>
<evidence type="ECO:0000259" key="10">
    <source>
        <dbReference type="PROSITE" id="PS50240"/>
    </source>
</evidence>